<dbReference type="SUPFAM" id="SSF55729">
    <property type="entry name" value="Acyl-CoA N-acyltransferases (Nat)"/>
    <property type="match status" value="1"/>
</dbReference>
<dbReference type="PANTHER" id="PTHR43792">
    <property type="entry name" value="GNAT FAMILY, PUTATIVE (AFU_ORTHOLOGUE AFUA_3G00765)-RELATED-RELATED"/>
    <property type="match status" value="1"/>
</dbReference>
<dbReference type="OrthoDB" id="5292292at2"/>
<gene>
    <name evidence="2" type="ORF">F945_01034</name>
</gene>
<protein>
    <recommendedName>
        <fullName evidence="1">N-acetyltransferase domain-containing protein</fullName>
    </recommendedName>
</protein>
<comment type="caution">
    <text evidence="2">The sequence shown here is derived from an EMBL/GenBank/DDBJ whole genome shotgun (WGS) entry which is preliminary data.</text>
</comment>
<dbReference type="RefSeq" id="WP_016655456.1">
    <property type="nucleotide sequence ID" value="NZ_KE340352.1"/>
</dbReference>
<dbReference type="InterPro" id="IPR000182">
    <property type="entry name" value="GNAT_dom"/>
</dbReference>
<feature type="domain" description="N-acetyltransferase" evidence="1">
    <location>
        <begin position="13"/>
        <end position="172"/>
    </location>
</feature>
<dbReference type="Gene3D" id="3.40.630.30">
    <property type="match status" value="1"/>
</dbReference>
<dbReference type="Proteomes" id="UP000014568">
    <property type="component" value="Unassembled WGS sequence"/>
</dbReference>
<name>S3NFT7_9GAMM</name>
<accession>S3NFT7</accession>
<dbReference type="InterPro" id="IPR016181">
    <property type="entry name" value="Acyl_CoA_acyltransferase"/>
</dbReference>
<dbReference type="Pfam" id="PF13302">
    <property type="entry name" value="Acetyltransf_3"/>
    <property type="match status" value="1"/>
</dbReference>
<dbReference type="EMBL" id="ATGI01000008">
    <property type="protein sequence ID" value="EPF77368.1"/>
    <property type="molecule type" value="Genomic_DNA"/>
</dbReference>
<evidence type="ECO:0000313" key="3">
    <source>
        <dbReference type="Proteomes" id="UP000014568"/>
    </source>
</evidence>
<keyword evidence="3" id="KW-1185">Reference proteome</keyword>
<organism evidence="2 3">
    <name type="scientific">Acinetobacter rudis CIP 110305</name>
    <dbReference type="NCBI Taxonomy" id="421052"/>
    <lineage>
        <taxon>Bacteria</taxon>
        <taxon>Pseudomonadati</taxon>
        <taxon>Pseudomonadota</taxon>
        <taxon>Gammaproteobacteria</taxon>
        <taxon>Moraxellales</taxon>
        <taxon>Moraxellaceae</taxon>
        <taxon>Acinetobacter</taxon>
    </lineage>
</organism>
<dbReference type="PATRIC" id="fig|421052.3.peg.1016"/>
<proteinExistence type="predicted"/>
<reference evidence="2 3" key="1">
    <citation type="submission" date="2013-06" db="EMBL/GenBank/DDBJ databases">
        <title>The Genome Sequence of Acinetobacter rudis CIP 110305.</title>
        <authorList>
            <consortium name="The Broad Institute Genome Sequencing Platform"/>
            <consortium name="The Broad Institute Genome Sequencing Center for Infectious Disease"/>
            <person name="Cerqueira G."/>
            <person name="Feldgarden M."/>
            <person name="Courvalin P."/>
            <person name="Perichon B."/>
            <person name="Grillot-Courvalin C."/>
            <person name="Clermont D."/>
            <person name="Rocha E."/>
            <person name="Yoon E.-J."/>
            <person name="Nemec A."/>
            <person name="Young S.K."/>
            <person name="Zeng Q."/>
            <person name="Gargeya S."/>
            <person name="Fitzgerald M."/>
            <person name="Abouelleil A."/>
            <person name="Alvarado L."/>
            <person name="Berlin A.M."/>
            <person name="Chapman S.B."/>
            <person name="Dewar J."/>
            <person name="Goldberg J."/>
            <person name="Griggs A."/>
            <person name="Gujja S."/>
            <person name="Hansen M."/>
            <person name="Howarth C."/>
            <person name="Imamovic A."/>
            <person name="Larimer J."/>
            <person name="McCowan C."/>
            <person name="Murphy C."/>
            <person name="Pearson M."/>
            <person name="Priest M."/>
            <person name="Roberts A."/>
            <person name="Saif S."/>
            <person name="Shea T."/>
            <person name="Sykes S."/>
            <person name="Wortman J."/>
            <person name="Nusbaum C."/>
            <person name="Birren B."/>
        </authorList>
    </citation>
    <scope>NUCLEOTIDE SEQUENCE [LARGE SCALE GENOMIC DNA]</scope>
    <source>
        <strain evidence="2 3">CIP 110305</strain>
    </source>
</reference>
<dbReference type="GO" id="GO:0016747">
    <property type="term" value="F:acyltransferase activity, transferring groups other than amino-acyl groups"/>
    <property type="evidence" value="ECO:0007669"/>
    <property type="project" value="InterPro"/>
</dbReference>
<dbReference type="PROSITE" id="PS51186">
    <property type="entry name" value="GNAT"/>
    <property type="match status" value="1"/>
</dbReference>
<evidence type="ECO:0000259" key="1">
    <source>
        <dbReference type="PROSITE" id="PS51186"/>
    </source>
</evidence>
<sequence length="172" mass="19754">MTWQTLEIKSSPLILKPFTAEDADEIFNCITPNLTQYMSWEPPQNRQVFAATWQQWLRNIDHKTELTLVIRNINNNEFVGLTALHQVQSETPELGIWIREDRHGSGFGRSAIKALVEWASIHFNIKHFIYPVAVENTASRRIAESLGGTVYEQIQKPKYDAVTYAIPLSKTI</sequence>
<dbReference type="HOGENOM" id="CLU_013985_15_0_6"/>
<evidence type="ECO:0000313" key="2">
    <source>
        <dbReference type="EMBL" id="EPF77368.1"/>
    </source>
</evidence>
<dbReference type="PANTHER" id="PTHR43792:SF1">
    <property type="entry name" value="N-ACETYLTRANSFERASE DOMAIN-CONTAINING PROTEIN"/>
    <property type="match status" value="1"/>
</dbReference>
<dbReference type="eggNOG" id="COG1670">
    <property type="taxonomic scope" value="Bacteria"/>
</dbReference>
<dbReference type="InterPro" id="IPR051531">
    <property type="entry name" value="N-acetyltransferase"/>
</dbReference>
<dbReference type="AlphaFoldDB" id="S3NFT7"/>